<accession>A0ABS2WCI4</accession>
<evidence type="ECO:0000256" key="3">
    <source>
        <dbReference type="ARBA" id="ARBA00022723"/>
    </source>
</evidence>
<keyword evidence="10" id="KW-1185">Reference proteome</keyword>
<evidence type="ECO:0000313" key="10">
    <source>
        <dbReference type="Proteomes" id="UP000760472"/>
    </source>
</evidence>
<dbReference type="Proteomes" id="UP000760472">
    <property type="component" value="Unassembled WGS sequence"/>
</dbReference>
<evidence type="ECO:0000256" key="5">
    <source>
        <dbReference type="ARBA" id="ARBA00023004"/>
    </source>
</evidence>
<dbReference type="InterPro" id="IPR009056">
    <property type="entry name" value="Cyt_c-like_dom"/>
</dbReference>
<protein>
    <submittedName>
        <fullName evidence="9">Cytochrome c family protein</fullName>
    </submittedName>
</protein>
<dbReference type="EMBL" id="JAFFZP010000038">
    <property type="protein sequence ID" value="MBN0989340.1"/>
    <property type="molecule type" value="Genomic_DNA"/>
</dbReference>
<dbReference type="Pfam" id="PF00034">
    <property type="entry name" value="Cytochrom_C"/>
    <property type="match status" value="1"/>
</dbReference>
<dbReference type="PRINTS" id="PR00604">
    <property type="entry name" value="CYTCHRMECIAB"/>
</dbReference>
<evidence type="ECO:0000256" key="7">
    <source>
        <dbReference type="SAM" id="SignalP"/>
    </source>
</evidence>
<keyword evidence="2 6" id="KW-0349">Heme</keyword>
<dbReference type="PROSITE" id="PS51007">
    <property type="entry name" value="CYTC"/>
    <property type="match status" value="1"/>
</dbReference>
<proteinExistence type="predicted"/>
<feature type="domain" description="Cytochrome c" evidence="8">
    <location>
        <begin position="29"/>
        <end position="129"/>
    </location>
</feature>
<dbReference type="Gene3D" id="1.10.760.10">
    <property type="entry name" value="Cytochrome c-like domain"/>
    <property type="match status" value="2"/>
</dbReference>
<keyword evidence="4" id="KW-0249">Electron transport</keyword>
<organism evidence="9 10">
    <name type="scientific">Amphritea pacifica</name>
    <dbReference type="NCBI Taxonomy" id="2811233"/>
    <lineage>
        <taxon>Bacteria</taxon>
        <taxon>Pseudomonadati</taxon>
        <taxon>Pseudomonadota</taxon>
        <taxon>Gammaproteobacteria</taxon>
        <taxon>Oceanospirillales</taxon>
        <taxon>Oceanospirillaceae</taxon>
        <taxon>Amphritea</taxon>
    </lineage>
</organism>
<evidence type="ECO:0000313" key="9">
    <source>
        <dbReference type="EMBL" id="MBN0989340.1"/>
    </source>
</evidence>
<keyword evidence="5 6" id="KW-0408">Iron</keyword>
<dbReference type="PANTHER" id="PTHR11961">
    <property type="entry name" value="CYTOCHROME C"/>
    <property type="match status" value="1"/>
</dbReference>
<sequence length="212" mass="23280">MIRQLSTALLFSVLAGSVSFQSAFADQANLAARGQQLVLVCKGCHTLAKGEPHNIGPNLWDVVGRKVGAAAGFEYSEAFKQFEGRWTEDNLKHYLASPATFIPNNHMAFSGISSETDRSAVVAYLETLTDDGPVLGASSSFDYGGLKEGVGREDVYTVCSRCHSIMLVKQQGMSRSRWTDTLVWMVEEQGMDELPADQHERILDYLAKYYGG</sequence>
<reference evidence="9 10" key="1">
    <citation type="submission" date="2021-02" db="EMBL/GenBank/DDBJ databases">
        <title>A novel species of genus Amphritea isolated from a fishpond in China.</title>
        <authorList>
            <person name="Lu H."/>
        </authorList>
    </citation>
    <scope>NUCLEOTIDE SEQUENCE [LARGE SCALE GENOMIC DNA]</scope>
    <source>
        <strain evidence="9 10">RP18W</strain>
    </source>
</reference>
<dbReference type="SUPFAM" id="SSF46626">
    <property type="entry name" value="Cytochrome c"/>
    <property type="match status" value="2"/>
</dbReference>
<evidence type="ECO:0000256" key="6">
    <source>
        <dbReference type="PROSITE-ProRule" id="PRU00433"/>
    </source>
</evidence>
<keyword evidence="3 6" id="KW-0479">Metal-binding</keyword>
<name>A0ABS2WCI4_9GAMM</name>
<dbReference type="InterPro" id="IPR002327">
    <property type="entry name" value="Cyt_c_1A/1B"/>
</dbReference>
<keyword evidence="7" id="KW-0732">Signal</keyword>
<comment type="caution">
    <text evidence="9">The sequence shown here is derived from an EMBL/GenBank/DDBJ whole genome shotgun (WGS) entry which is preliminary data.</text>
</comment>
<keyword evidence="1" id="KW-0813">Transport</keyword>
<feature type="chain" id="PRO_5046738244" evidence="7">
    <location>
        <begin position="26"/>
        <end position="212"/>
    </location>
</feature>
<evidence type="ECO:0000259" key="8">
    <source>
        <dbReference type="PROSITE" id="PS51007"/>
    </source>
</evidence>
<gene>
    <name evidence="9" type="ORF">JW498_18395</name>
</gene>
<dbReference type="RefSeq" id="WP_205214265.1">
    <property type="nucleotide sequence ID" value="NZ_JAFFZP010000038.1"/>
</dbReference>
<evidence type="ECO:0000256" key="1">
    <source>
        <dbReference type="ARBA" id="ARBA00022448"/>
    </source>
</evidence>
<feature type="signal peptide" evidence="7">
    <location>
        <begin position="1"/>
        <end position="25"/>
    </location>
</feature>
<evidence type="ECO:0000256" key="4">
    <source>
        <dbReference type="ARBA" id="ARBA00022982"/>
    </source>
</evidence>
<evidence type="ECO:0000256" key="2">
    <source>
        <dbReference type="ARBA" id="ARBA00022617"/>
    </source>
</evidence>
<dbReference type="InterPro" id="IPR036909">
    <property type="entry name" value="Cyt_c-like_dom_sf"/>
</dbReference>